<reference evidence="1 2" key="1">
    <citation type="journal article" date="2015" name="Parasitol. Res.">
        <title>Viruses in close associations with free-living amoebae.</title>
        <authorList>
            <person name="Scheid P."/>
        </authorList>
    </citation>
    <scope>NUCLEOTIDE SEQUENCE [LARGE SCALE GENOMIC DNA]</scope>
    <source>
        <strain evidence="1">KlaHel</strain>
    </source>
</reference>
<accession>A0A0B5J939</accession>
<dbReference type="OrthoDB" id="37338at10239"/>
<name>A0A0B5J939_9VIRU</name>
<dbReference type="KEGG" id="vg:23462253"/>
<organism evidence="1 2">
    <name type="scientific">Pandoravirus inopinatum</name>
    <dbReference type="NCBI Taxonomy" id="1605721"/>
    <lineage>
        <taxon>Viruses</taxon>
        <taxon>Pandoravirus</taxon>
    </lineage>
</organism>
<dbReference type="Proteomes" id="UP000202511">
    <property type="component" value="Segment"/>
</dbReference>
<dbReference type="RefSeq" id="YP_009119571.1">
    <property type="nucleotide sequence ID" value="NC_026440.1"/>
</dbReference>
<protein>
    <submittedName>
        <fullName evidence="1">Uncharacterized protein</fullName>
    </submittedName>
</protein>
<evidence type="ECO:0000313" key="1">
    <source>
        <dbReference type="EMBL" id="AJF97336.1"/>
    </source>
</evidence>
<dbReference type="GeneID" id="23462253"/>
<evidence type="ECO:0000313" key="2">
    <source>
        <dbReference type="Proteomes" id="UP000202511"/>
    </source>
</evidence>
<sequence length="345" mass="38481">MTAIDDLPDELLVHILRMGFDGDGDDDEDPDQRDVFLAAVRLAARRWRDVATVFWRPVAPHAYGRCLQFLKDTGDDAWLAKPRTRRLTKRRIVAKAVADIPYAQAEAGPALDSVVLRPYDYATALVEAFGTNAPKVAHRECLGERCPACDQRPDQCVCLCGDECWPCKGRQPLSQCRMVLGDVWDGDYPGDWDGDSDNGGRLASEYPRLDKAIERHRAGSMSCRSRMRHPTLAHWSATRTSPTDAAVYIARCAQTLVSHALADAVVIGRMSCSAVIRRAHRLNDYRVCARDPLWDIGGCDCGQWTFGEKRCVCDNVKYYYGADDVEIDGAYSLDLTARHGSLRRG</sequence>
<proteinExistence type="predicted"/>
<dbReference type="EMBL" id="KP136319">
    <property type="protein sequence ID" value="AJF97336.1"/>
    <property type="molecule type" value="Genomic_DNA"/>
</dbReference>